<dbReference type="Pfam" id="PF00646">
    <property type="entry name" value="F-box"/>
    <property type="match status" value="1"/>
</dbReference>
<evidence type="ECO:0000313" key="2">
    <source>
        <dbReference type="EMBL" id="KDR78650.1"/>
    </source>
</evidence>
<dbReference type="AlphaFoldDB" id="A0A067T627"/>
<sequence length="311" mass="35706">MAPGGSSGSCMKLTDMPLELLAIILEILGWKDILRVRQTCKYLAEASRLFGVWEHQHRTTSITIPRLLERPTTFYTSQELEVNFLRWKRSQIGWRTDNGTYGHRRNIVNDGAMEVHLVKGGRWLLTVQQTGRTMYYDLDAATVTGRRLIPDQVEDHPLFKKYRYSSVGICVDIDEMSPILKFNLAFTVVRPSDDSPPKTEHLTQIWSVSTVFEDSQRVVGLSANLLASFPLHSSVRFLYSTSLLGHFVAFTINDPRYRLNSLVIEWEQAGRNPSNYPCRPFYSHEMTYASSQTTERLSSIKIRCDSMIIFQ</sequence>
<dbReference type="SUPFAM" id="SSF81383">
    <property type="entry name" value="F-box domain"/>
    <property type="match status" value="1"/>
</dbReference>
<name>A0A067T627_GALM3</name>
<evidence type="ECO:0000259" key="1">
    <source>
        <dbReference type="PROSITE" id="PS50181"/>
    </source>
</evidence>
<dbReference type="InterPro" id="IPR036047">
    <property type="entry name" value="F-box-like_dom_sf"/>
</dbReference>
<evidence type="ECO:0000313" key="3">
    <source>
        <dbReference type="Proteomes" id="UP000027222"/>
    </source>
</evidence>
<dbReference type="PROSITE" id="PS50181">
    <property type="entry name" value="FBOX"/>
    <property type="match status" value="1"/>
</dbReference>
<dbReference type="Proteomes" id="UP000027222">
    <property type="component" value="Unassembled WGS sequence"/>
</dbReference>
<proteinExistence type="predicted"/>
<dbReference type="InterPro" id="IPR001810">
    <property type="entry name" value="F-box_dom"/>
</dbReference>
<dbReference type="EMBL" id="KL142374">
    <property type="protein sequence ID" value="KDR78650.1"/>
    <property type="molecule type" value="Genomic_DNA"/>
</dbReference>
<dbReference type="OrthoDB" id="2885124at2759"/>
<protein>
    <recommendedName>
        <fullName evidence="1">F-box domain-containing protein</fullName>
    </recommendedName>
</protein>
<feature type="domain" description="F-box" evidence="1">
    <location>
        <begin position="10"/>
        <end position="56"/>
    </location>
</feature>
<reference evidence="3" key="1">
    <citation type="journal article" date="2014" name="Proc. Natl. Acad. Sci. U.S.A.">
        <title>Extensive sampling of basidiomycete genomes demonstrates inadequacy of the white-rot/brown-rot paradigm for wood decay fungi.</title>
        <authorList>
            <person name="Riley R."/>
            <person name="Salamov A.A."/>
            <person name="Brown D.W."/>
            <person name="Nagy L.G."/>
            <person name="Floudas D."/>
            <person name="Held B.W."/>
            <person name="Levasseur A."/>
            <person name="Lombard V."/>
            <person name="Morin E."/>
            <person name="Otillar R."/>
            <person name="Lindquist E.A."/>
            <person name="Sun H."/>
            <person name="LaButti K.M."/>
            <person name="Schmutz J."/>
            <person name="Jabbour D."/>
            <person name="Luo H."/>
            <person name="Baker S.E."/>
            <person name="Pisabarro A.G."/>
            <person name="Walton J.D."/>
            <person name="Blanchette R.A."/>
            <person name="Henrissat B."/>
            <person name="Martin F."/>
            <person name="Cullen D."/>
            <person name="Hibbett D.S."/>
            <person name="Grigoriev I.V."/>
        </authorList>
    </citation>
    <scope>NUCLEOTIDE SEQUENCE [LARGE SCALE GENOMIC DNA]</scope>
    <source>
        <strain evidence="3">CBS 339.88</strain>
    </source>
</reference>
<gene>
    <name evidence="2" type="ORF">GALMADRAFT_1260647</name>
</gene>
<keyword evidence="3" id="KW-1185">Reference proteome</keyword>
<organism evidence="2 3">
    <name type="scientific">Galerina marginata (strain CBS 339.88)</name>
    <dbReference type="NCBI Taxonomy" id="685588"/>
    <lineage>
        <taxon>Eukaryota</taxon>
        <taxon>Fungi</taxon>
        <taxon>Dikarya</taxon>
        <taxon>Basidiomycota</taxon>
        <taxon>Agaricomycotina</taxon>
        <taxon>Agaricomycetes</taxon>
        <taxon>Agaricomycetidae</taxon>
        <taxon>Agaricales</taxon>
        <taxon>Agaricineae</taxon>
        <taxon>Strophariaceae</taxon>
        <taxon>Galerina</taxon>
    </lineage>
</organism>
<dbReference type="HOGENOM" id="CLU_062055_0_0_1"/>
<accession>A0A067T627</accession>